<evidence type="ECO:0000313" key="2">
    <source>
        <dbReference type="EMBL" id="PCI26223.1"/>
    </source>
</evidence>
<sequence length="259" mass="30094">MSKKQEICRLCQKTAKLAKSHIIPEYFYSEIYKKNHKLFQEFVGEETFKYRKHQKGFKEKLLCFDCEQLLSGYESYVKNHLYGSSSKGLQFDTTNLNEVNGVQLLKIDTIKFRFLLLSILWRASISSLQFFESVKLSDEHEEILRKAILTKSLPAVNLFPCIAYLIKGENTFSTDVITQPQRTSLPTGNSLFNFVFGGFSINFFWTPLPFLFELLFIGNFPKELILTIKDAKSIRMFNETNAKLNMLKKNGEYPEVLLN</sequence>
<dbReference type="AlphaFoldDB" id="A0A2A4SY03"/>
<proteinExistence type="predicted"/>
<keyword evidence="1" id="KW-0812">Transmembrane</keyword>
<gene>
    <name evidence="2" type="ORF">COB67_10270</name>
</gene>
<keyword evidence="1" id="KW-1133">Transmembrane helix</keyword>
<protein>
    <submittedName>
        <fullName evidence="2">Uncharacterized protein</fullName>
    </submittedName>
</protein>
<feature type="transmembrane region" description="Helical" evidence="1">
    <location>
        <begin position="191"/>
        <end position="212"/>
    </location>
</feature>
<evidence type="ECO:0000313" key="3">
    <source>
        <dbReference type="Proteomes" id="UP000218113"/>
    </source>
</evidence>
<reference evidence="3" key="1">
    <citation type="submission" date="2017-08" db="EMBL/GenBank/DDBJ databases">
        <title>A dynamic microbial community with high functional redundancy inhabits the cold, oxic subseafloor aquifer.</title>
        <authorList>
            <person name="Tully B.J."/>
            <person name="Wheat C.G."/>
            <person name="Glazer B.T."/>
            <person name="Huber J.A."/>
        </authorList>
    </citation>
    <scope>NUCLEOTIDE SEQUENCE [LARGE SCALE GENOMIC DNA]</scope>
</reference>
<accession>A0A2A4SY03</accession>
<name>A0A2A4SY03_9DELT</name>
<dbReference type="Proteomes" id="UP000218113">
    <property type="component" value="Unassembled WGS sequence"/>
</dbReference>
<evidence type="ECO:0000256" key="1">
    <source>
        <dbReference type="SAM" id="Phobius"/>
    </source>
</evidence>
<keyword evidence="1" id="KW-0472">Membrane</keyword>
<organism evidence="2 3">
    <name type="scientific">SAR324 cluster bacterium</name>
    <dbReference type="NCBI Taxonomy" id="2024889"/>
    <lineage>
        <taxon>Bacteria</taxon>
        <taxon>Deltaproteobacteria</taxon>
        <taxon>SAR324 cluster</taxon>
    </lineage>
</organism>
<dbReference type="EMBL" id="NVSR01000099">
    <property type="protein sequence ID" value="PCI26223.1"/>
    <property type="molecule type" value="Genomic_DNA"/>
</dbReference>
<comment type="caution">
    <text evidence="2">The sequence shown here is derived from an EMBL/GenBank/DDBJ whole genome shotgun (WGS) entry which is preliminary data.</text>
</comment>